<dbReference type="Proteomes" id="UP000233781">
    <property type="component" value="Unassembled WGS sequence"/>
</dbReference>
<feature type="compositionally biased region" description="Basic and acidic residues" evidence="1">
    <location>
        <begin position="65"/>
        <end position="76"/>
    </location>
</feature>
<organism evidence="2 3">
    <name type="scientific">Phycicoccus duodecadis</name>
    <dbReference type="NCBI Taxonomy" id="173053"/>
    <lineage>
        <taxon>Bacteria</taxon>
        <taxon>Bacillati</taxon>
        <taxon>Actinomycetota</taxon>
        <taxon>Actinomycetes</taxon>
        <taxon>Micrococcales</taxon>
        <taxon>Intrasporangiaceae</taxon>
        <taxon>Phycicoccus</taxon>
    </lineage>
</organism>
<comment type="caution">
    <text evidence="2">The sequence shown here is derived from an EMBL/GenBank/DDBJ whole genome shotgun (WGS) entry which is preliminary data.</text>
</comment>
<feature type="region of interest" description="Disordered" evidence="1">
    <location>
        <begin position="65"/>
        <end position="90"/>
    </location>
</feature>
<proteinExistence type="predicted"/>
<dbReference type="EMBL" id="PJNE01000001">
    <property type="protein sequence ID" value="PKW25411.1"/>
    <property type="molecule type" value="Genomic_DNA"/>
</dbReference>
<protein>
    <submittedName>
        <fullName evidence="2">Uncharacterized protein</fullName>
    </submittedName>
</protein>
<dbReference type="AlphaFoldDB" id="A0A2N3YEZ3"/>
<evidence type="ECO:0000313" key="2">
    <source>
        <dbReference type="EMBL" id="PKW25411.1"/>
    </source>
</evidence>
<accession>A0A2N3YEZ3</accession>
<evidence type="ECO:0000313" key="3">
    <source>
        <dbReference type="Proteomes" id="UP000233781"/>
    </source>
</evidence>
<reference evidence="2 3" key="1">
    <citation type="submission" date="2017-12" db="EMBL/GenBank/DDBJ databases">
        <title>Sequencing the genomes of 1000 Actinobacteria strains.</title>
        <authorList>
            <person name="Klenk H.-P."/>
        </authorList>
    </citation>
    <scope>NUCLEOTIDE SEQUENCE [LARGE SCALE GENOMIC DNA]</scope>
    <source>
        <strain evidence="2 3">DSM 12806</strain>
    </source>
</reference>
<name>A0A2N3YEZ3_9MICO</name>
<dbReference type="RefSeq" id="WP_101394128.1">
    <property type="nucleotide sequence ID" value="NZ_PJNE01000001.1"/>
</dbReference>
<evidence type="ECO:0000256" key="1">
    <source>
        <dbReference type="SAM" id="MobiDB-lite"/>
    </source>
</evidence>
<sequence>MSGQTTDLDLLDAIAVAYSSGYDAGHAHGRRDERVLIEQERRSAVAGAVVRRLADIPAISADELHRRREGRQRALDRLASTSRQRGTRPA</sequence>
<keyword evidence="3" id="KW-1185">Reference proteome</keyword>
<gene>
    <name evidence="2" type="ORF">ATL31_0199</name>
</gene>